<feature type="compositionally biased region" description="Polar residues" evidence="10">
    <location>
        <begin position="888"/>
        <end position="901"/>
    </location>
</feature>
<feature type="transmembrane region" description="Helical" evidence="11">
    <location>
        <begin position="179"/>
        <end position="202"/>
    </location>
</feature>
<feature type="domain" description="Potassium channel" evidence="12">
    <location>
        <begin position="533"/>
        <end position="602"/>
    </location>
</feature>
<evidence type="ECO:0000256" key="9">
    <source>
        <dbReference type="SAM" id="Coils"/>
    </source>
</evidence>
<feature type="transmembrane region" description="Helical" evidence="11">
    <location>
        <begin position="522"/>
        <end position="544"/>
    </location>
</feature>
<evidence type="ECO:0000256" key="10">
    <source>
        <dbReference type="SAM" id="MobiDB-lite"/>
    </source>
</evidence>
<feature type="transmembrane region" description="Helical" evidence="11">
    <location>
        <begin position="580"/>
        <end position="600"/>
    </location>
</feature>
<evidence type="ECO:0000256" key="7">
    <source>
        <dbReference type="ARBA" id="ARBA00023303"/>
    </source>
</evidence>
<organism evidence="13 14">
    <name type="scientific">Leucosporidium creatinivorum</name>
    <dbReference type="NCBI Taxonomy" id="106004"/>
    <lineage>
        <taxon>Eukaryota</taxon>
        <taxon>Fungi</taxon>
        <taxon>Dikarya</taxon>
        <taxon>Basidiomycota</taxon>
        <taxon>Pucciniomycotina</taxon>
        <taxon>Microbotryomycetes</taxon>
        <taxon>Leucosporidiales</taxon>
        <taxon>Leucosporidium</taxon>
    </lineage>
</organism>
<dbReference type="EMBL" id="MCGR01000048">
    <property type="protein sequence ID" value="ORY73112.1"/>
    <property type="molecule type" value="Genomic_DNA"/>
</dbReference>
<feature type="transmembrane region" description="Helical" evidence="11">
    <location>
        <begin position="214"/>
        <end position="234"/>
    </location>
</feature>
<comment type="subcellular location">
    <subcellularLocation>
        <location evidence="1">Membrane</location>
        <topology evidence="1">Multi-pass membrane protein</topology>
    </subcellularLocation>
</comment>
<evidence type="ECO:0000256" key="1">
    <source>
        <dbReference type="ARBA" id="ARBA00004141"/>
    </source>
</evidence>
<dbReference type="PANTHER" id="PTHR11003">
    <property type="entry name" value="POTASSIUM CHANNEL, SUBFAMILY K"/>
    <property type="match status" value="1"/>
</dbReference>
<accession>A0A1Y2ENL6</accession>
<keyword evidence="14" id="KW-1185">Reference proteome</keyword>
<dbReference type="STRING" id="106004.A0A1Y2ENL6"/>
<dbReference type="OrthoDB" id="297496at2759"/>
<feature type="compositionally biased region" description="Low complexity" evidence="10">
    <location>
        <begin position="11"/>
        <end position="30"/>
    </location>
</feature>
<dbReference type="AlphaFoldDB" id="A0A1Y2ENL6"/>
<dbReference type="Pfam" id="PF07885">
    <property type="entry name" value="Ion_trans_2"/>
    <property type="match status" value="2"/>
</dbReference>
<protein>
    <recommendedName>
        <fullName evidence="12">Potassium channel domain-containing protein</fullName>
    </recommendedName>
</protein>
<evidence type="ECO:0000313" key="13">
    <source>
        <dbReference type="EMBL" id="ORY73112.1"/>
    </source>
</evidence>
<keyword evidence="2 8" id="KW-0813">Transport</keyword>
<keyword evidence="3 8" id="KW-0812">Transmembrane</keyword>
<feature type="compositionally biased region" description="Low complexity" evidence="10">
    <location>
        <begin position="928"/>
        <end position="940"/>
    </location>
</feature>
<comment type="similarity">
    <text evidence="8">Belongs to the two pore domain potassium channel (TC 1.A.1.8) family.</text>
</comment>
<dbReference type="GO" id="GO:0005886">
    <property type="term" value="C:plasma membrane"/>
    <property type="evidence" value="ECO:0007669"/>
    <property type="project" value="TreeGrafter"/>
</dbReference>
<evidence type="ECO:0000313" key="14">
    <source>
        <dbReference type="Proteomes" id="UP000193467"/>
    </source>
</evidence>
<feature type="transmembrane region" description="Helical" evidence="11">
    <location>
        <begin position="550"/>
        <end position="568"/>
    </location>
</feature>
<feature type="transmembrane region" description="Helical" evidence="11">
    <location>
        <begin position="311"/>
        <end position="331"/>
    </location>
</feature>
<dbReference type="Gene3D" id="1.10.287.70">
    <property type="match status" value="2"/>
</dbReference>
<dbReference type="InterPro" id="IPR003280">
    <property type="entry name" value="2pore_dom_K_chnl"/>
</dbReference>
<name>A0A1Y2ENL6_9BASI</name>
<dbReference type="GO" id="GO:0022841">
    <property type="term" value="F:potassium ion leak channel activity"/>
    <property type="evidence" value="ECO:0007669"/>
    <property type="project" value="TreeGrafter"/>
</dbReference>
<feature type="compositionally biased region" description="Acidic residues" evidence="10">
    <location>
        <begin position="57"/>
        <end position="70"/>
    </location>
</feature>
<evidence type="ECO:0000256" key="2">
    <source>
        <dbReference type="ARBA" id="ARBA00022448"/>
    </source>
</evidence>
<dbReference type="PANTHER" id="PTHR11003:SF291">
    <property type="entry name" value="IP11374P"/>
    <property type="match status" value="1"/>
</dbReference>
<feature type="transmembrane region" description="Helical" evidence="11">
    <location>
        <begin position="255"/>
        <end position="278"/>
    </location>
</feature>
<feature type="region of interest" description="Disordered" evidence="10">
    <location>
        <begin position="464"/>
        <end position="486"/>
    </location>
</feature>
<keyword evidence="4 11" id="KW-1133">Transmembrane helix</keyword>
<reference evidence="13 14" key="1">
    <citation type="submission" date="2016-07" db="EMBL/GenBank/DDBJ databases">
        <title>Pervasive Adenine N6-methylation of Active Genes in Fungi.</title>
        <authorList>
            <consortium name="DOE Joint Genome Institute"/>
            <person name="Mondo S.J."/>
            <person name="Dannebaum R.O."/>
            <person name="Kuo R.C."/>
            <person name="Labutti K."/>
            <person name="Haridas S."/>
            <person name="Kuo A."/>
            <person name="Salamov A."/>
            <person name="Ahrendt S.R."/>
            <person name="Lipzen A."/>
            <person name="Sullivan W."/>
            <person name="Andreopoulos W.B."/>
            <person name="Clum A."/>
            <person name="Lindquist E."/>
            <person name="Daum C."/>
            <person name="Ramamoorthy G.K."/>
            <person name="Gryganskyi A."/>
            <person name="Culley D."/>
            <person name="Magnuson J.K."/>
            <person name="James T.Y."/>
            <person name="O'Malley M.A."/>
            <person name="Stajich J.E."/>
            <person name="Spatafora J.W."/>
            <person name="Visel A."/>
            <person name="Grigoriev I.V."/>
        </authorList>
    </citation>
    <scope>NUCLEOTIDE SEQUENCE [LARGE SCALE GENOMIC DNA]</scope>
    <source>
        <strain evidence="13 14">62-1032</strain>
    </source>
</reference>
<keyword evidence="9" id="KW-0175">Coiled coil</keyword>
<dbReference type="GO" id="GO:0015271">
    <property type="term" value="F:outward rectifier potassium channel activity"/>
    <property type="evidence" value="ECO:0007669"/>
    <property type="project" value="TreeGrafter"/>
</dbReference>
<feature type="compositionally biased region" description="Low complexity" evidence="10">
    <location>
        <begin position="842"/>
        <end position="853"/>
    </location>
</feature>
<keyword evidence="6 11" id="KW-0472">Membrane</keyword>
<evidence type="ECO:0000256" key="4">
    <source>
        <dbReference type="ARBA" id="ARBA00022989"/>
    </source>
</evidence>
<dbReference type="InterPro" id="IPR013099">
    <property type="entry name" value="K_chnl_dom"/>
</dbReference>
<comment type="caution">
    <text evidence="13">The sequence shown here is derived from an EMBL/GenBank/DDBJ whole genome shotgun (WGS) entry which is preliminary data.</text>
</comment>
<proteinExistence type="inferred from homology"/>
<feature type="compositionally biased region" description="Acidic residues" evidence="10">
    <location>
        <begin position="775"/>
        <end position="787"/>
    </location>
</feature>
<dbReference type="SUPFAM" id="SSF81324">
    <property type="entry name" value="Voltage-gated potassium channels"/>
    <property type="match status" value="2"/>
</dbReference>
<evidence type="ECO:0000256" key="6">
    <source>
        <dbReference type="ARBA" id="ARBA00023136"/>
    </source>
</evidence>
<dbReference type="InParanoid" id="A0A1Y2ENL6"/>
<dbReference type="GO" id="GO:0030322">
    <property type="term" value="P:stabilization of membrane potential"/>
    <property type="evidence" value="ECO:0007669"/>
    <property type="project" value="TreeGrafter"/>
</dbReference>
<evidence type="ECO:0000256" key="3">
    <source>
        <dbReference type="ARBA" id="ARBA00022692"/>
    </source>
</evidence>
<feature type="transmembrane region" description="Helical" evidence="11">
    <location>
        <begin position="104"/>
        <end position="125"/>
    </location>
</feature>
<feature type="coiled-coil region" evidence="9">
    <location>
        <begin position="351"/>
        <end position="378"/>
    </location>
</feature>
<evidence type="ECO:0000256" key="11">
    <source>
        <dbReference type="SAM" id="Phobius"/>
    </source>
</evidence>
<dbReference type="Proteomes" id="UP000193467">
    <property type="component" value="Unassembled WGS sequence"/>
</dbReference>
<keyword evidence="5 8" id="KW-0406">Ion transport</keyword>
<sequence length="951" mass="105704">MGRIGSTRVDTSSSQNQPPSSTAASPTTLSELAHKEKEGASDQLLARGFEELPNATAEEEDEEVQAEVEEHEERERKRHWWSREQRRQEAEGEYEQERLVKHRYLPILSGLVCPFSVLLDIPGLTERWYVRTNGYTVVETQPNPIILDVGQAVSMALGVLANLGLIVRFLERKPYAGTWVAIIALTAHDIINITIVVTFGVVHRIDDGFTYGDAYWMTVASTVASVVCNITLIIDLVRTKDFRRYGSGLTEKQRSLVIAVMLFLCYVGLGSLCFSFLIPELSYIDSLYFTICTVSSVGFGDILPTSTGSRVFSFFYDVAGLVLLAFTIAIARETIIETFEASYRARRDVLAKRAKERKEEKRRKLKERRERREKALRERLERGEAVVEKEEPAPSTFLPARGRGGVSASVSACATTAAARAVGAAQRELDYNEEKAAGVSTWRALLRRVLRRYGWLESWTPRARTGEEDAEQGATAAEMEGGAPLGRSLTASSTATGMSSVVSEEKFKTFRRQLQHEQQQEFRLKLGIALSLFFVFWLVGAAVFHATEHWTYFEALYFCFIFFTTIGYGDFSPKSSAGRAFFIAWALFGIANMTLTLSVVTETWSSRYKSSIIDGKTRRRMRRVSRRGAESGESNLLRLLALEGFKHEDEREAKDLPTKLMDAVKGFHEHARYFMLGRTGDPPEQYRNLVDAASGFDEEFGKLVDDGSLTEAGGGETRHFLFMVSYERQFDTLLDAAEQLSQVFKNHVDELETMRRLNEELRQALLESSTTPLAEEIEKEEETEEESAEAREANKPSLLPFIKRPPGGFGDEEEEEEVEREVDDSTADDGGEDGDRPSQVRSTSASPPTTTTAGDTLRASSALLHRLTTSTSPTAITRLVGTDPPTPTNESTAASPATPTGSRPPGLGISRTPTLTFSEPRKMDGREASSSGSGRSGLFSRKGKRRGSEGG</sequence>
<gene>
    <name evidence="13" type="ORF">BCR35DRAFT_307383</name>
</gene>
<evidence type="ECO:0000256" key="5">
    <source>
        <dbReference type="ARBA" id="ARBA00023065"/>
    </source>
</evidence>
<feature type="transmembrane region" description="Helical" evidence="11">
    <location>
        <begin position="145"/>
        <end position="167"/>
    </location>
</feature>
<evidence type="ECO:0000256" key="8">
    <source>
        <dbReference type="RuleBase" id="RU003857"/>
    </source>
</evidence>
<feature type="domain" description="Potassium channel" evidence="12">
    <location>
        <begin position="265"/>
        <end position="335"/>
    </location>
</feature>
<feature type="region of interest" description="Disordered" evidence="10">
    <location>
        <begin position="766"/>
        <end position="951"/>
    </location>
</feature>
<dbReference type="PRINTS" id="PR01333">
    <property type="entry name" value="2POREKCHANEL"/>
</dbReference>
<feature type="compositionally biased region" description="Basic and acidic residues" evidence="10">
    <location>
        <begin position="71"/>
        <end position="87"/>
    </location>
</feature>
<evidence type="ECO:0000259" key="12">
    <source>
        <dbReference type="Pfam" id="PF07885"/>
    </source>
</evidence>
<feature type="region of interest" description="Disordered" evidence="10">
    <location>
        <begin position="1"/>
        <end position="87"/>
    </location>
</feature>
<keyword evidence="7 8" id="KW-0407">Ion channel</keyword>
<feature type="compositionally biased region" description="Acidic residues" evidence="10">
    <location>
        <begin position="810"/>
        <end position="832"/>
    </location>
</feature>